<gene>
    <name evidence="1" type="ORF">Pmar_PMAR026186</name>
</gene>
<feature type="non-terminal residue" evidence="1">
    <location>
        <position position="1"/>
    </location>
</feature>
<dbReference type="RefSeq" id="XP_002765989.1">
    <property type="nucleotide sequence ID" value="XM_002765943.1"/>
</dbReference>
<sequence>AYADDLCLWSVGYLQEEADYRLNYNLRLIETWATANGMALSPNKTQLIYFRRCRKRVPHLQTVSLNSEWLTPVNEVRILGITFDCSLTWAAQIEHIRRVVRQRSSVLRRLNATPTKLLRRIYLQFLQWPFTLGCTAWTWNLSKFRWNRLLGCYRMSIKALLGCRTTSSPSLVQRLAQLPPLERLILSRCDKVLECCSRL</sequence>
<evidence type="ECO:0000313" key="1">
    <source>
        <dbReference type="EMBL" id="EEQ98706.1"/>
    </source>
</evidence>
<dbReference type="AlphaFoldDB" id="C5LX36"/>
<dbReference type="PANTHER" id="PTHR33332">
    <property type="entry name" value="REVERSE TRANSCRIPTASE DOMAIN-CONTAINING PROTEIN"/>
    <property type="match status" value="1"/>
</dbReference>
<dbReference type="EMBL" id="GG686346">
    <property type="protein sequence ID" value="EEQ98706.1"/>
    <property type="molecule type" value="Genomic_DNA"/>
</dbReference>
<accession>C5LX36</accession>
<organism evidence="2">
    <name type="scientific">Perkinsus marinus (strain ATCC 50983 / TXsc)</name>
    <dbReference type="NCBI Taxonomy" id="423536"/>
    <lineage>
        <taxon>Eukaryota</taxon>
        <taxon>Sar</taxon>
        <taxon>Alveolata</taxon>
        <taxon>Perkinsozoa</taxon>
        <taxon>Perkinsea</taxon>
        <taxon>Perkinsida</taxon>
        <taxon>Perkinsidae</taxon>
        <taxon>Perkinsus</taxon>
    </lineage>
</organism>
<evidence type="ECO:0000313" key="2">
    <source>
        <dbReference type="Proteomes" id="UP000007800"/>
    </source>
</evidence>
<dbReference type="InParanoid" id="C5LX36"/>
<name>C5LX36_PERM5</name>
<dbReference type="GeneID" id="9062619"/>
<proteinExistence type="predicted"/>
<dbReference type="OrthoDB" id="411871at2759"/>
<dbReference type="Proteomes" id="UP000007800">
    <property type="component" value="Unassembled WGS sequence"/>
</dbReference>
<feature type="non-terminal residue" evidence="1">
    <location>
        <position position="199"/>
    </location>
</feature>
<evidence type="ECO:0008006" key="3">
    <source>
        <dbReference type="Google" id="ProtNLM"/>
    </source>
</evidence>
<protein>
    <recommendedName>
        <fullName evidence="3">Reverse transcriptase domain-containing protein</fullName>
    </recommendedName>
</protein>
<reference evidence="1 2" key="1">
    <citation type="submission" date="2008-07" db="EMBL/GenBank/DDBJ databases">
        <authorList>
            <person name="El-Sayed N."/>
            <person name="Caler E."/>
            <person name="Inman J."/>
            <person name="Amedeo P."/>
            <person name="Hass B."/>
            <person name="Wortman J."/>
        </authorList>
    </citation>
    <scope>NUCLEOTIDE SEQUENCE [LARGE SCALE GENOMIC DNA]</scope>
    <source>
        <strain evidence="2">ATCC 50983 / TXsc</strain>
    </source>
</reference>
<keyword evidence="2" id="KW-1185">Reference proteome</keyword>